<reference evidence="2" key="2">
    <citation type="submission" date="2021-04" db="EMBL/GenBank/DDBJ databases">
        <authorList>
            <person name="Gilroy R."/>
        </authorList>
    </citation>
    <scope>NUCLEOTIDE SEQUENCE</scope>
    <source>
        <strain evidence="2">CHK189-11263</strain>
    </source>
</reference>
<organism evidence="2 3">
    <name type="scientific">Candidatus Flavonifractor intestinipullorum</name>
    <dbReference type="NCBI Taxonomy" id="2838587"/>
    <lineage>
        <taxon>Bacteria</taxon>
        <taxon>Bacillati</taxon>
        <taxon>Bacillota</taxon>
        <taxon>Clostridia</taxon>
        <taxon>Eubacteriales</taxon>
        <taxon>Oscillospiraceae</taxon>
        <taxon>Flavonifractor</taxon>
    </lineage>
</organism>
<reference evidence="2" key="1">
    <citation type="journal article" date="2021" name="PeerJ">
        <title>Extensive microbial diversity within the chicken gut microbiome revealed by metagenomics and culture.</title>
        <authorList>
            <person name="Gilroy R."/>
            <person name="Ravi A."/>
            <person name="Getino M."/>
            <person name="Pursley I."/>
            <person name="Horton D.L."/>
            <person name="Alikhan N.F."/>
            <person name="Baker D."/>
            <person name="Gharbi K."/>
            <person name="Hall N."/>
            <person name="Watson M."/>
            <person name="Adriaenssens E.M."/>
            <person name="Foster-Nyarko E."/>
            <person name="Jarju S."/>
            <person name="Secka A."/>
            <person name="Antonio M."/>
            <person name="Oren A."/>
            <person name="Chaudhuri R.R."/>
            <person name="La Ragione R."/>
            <person name="Hildebrand F."/>
            <person name="Pallen M.J."/>
        </authorList>
    </citation>
    <scope>NUCLEOTIDE SEQUENCE</scope>
    <source>
        <strain evidence="2">CHK189-11263</strain>
    </source>
</reference>
<accession>A0A9D2MAM1</accession>
<evidence type="ECO:0000313" key="2">
    <source>
        <dbReference type="EMBL" id="HJB57122.1"/>
    </source>
</evidence>
<comment type="caution">
    <text evidence="2">The sequence shown here is derived from an EMBL/GenBank/DDBJ whole genome shotgun (WGS) entry which is preliminary data.</text>
</comment>
<protein>
    <submittedName>
        <fullName evidence="2">DUF2089 domain-containing protein</fullName>
    </submittedName>
</protein>
<dbReference type="EMBL" id="DWYC01000053">
    <property type="protein sequence ID" value="HJB57122.1"/>
    <property type="molecule type" value="Genomic_DNA"/>
</dbReference>
<dbReference type="InterPro" id="IPR018658">
    <property type="entry name" value="DUF2089"/>
</dbReference>
<evidence type="ECO:0000259" key="1">
    <source>
        <dbReference type="Pfam" id="PF09862"/>
    </source>
</evidence>
<feature type="domain" description="DUF2089" evidence="1">
    <location>
        <begin position="13"/>
        <end position="58"/>
    </location>
</feature>
<sequence>MELDRIPQWFLGLEEEDAAFLKNFVLRSGSLKDIAKYYAVSYPTVRLRLDKLIQKIQINDQRQEAPFQAYIKSLAVDGRIDLETAKDILDHYQRETPAPVVRPDAAT</sequence>
<proteinExistence type="predicted"/>
<gene>
    <name evidence="2" type="ORF">H9714_06185</name>
</gene>
<evidence type="ECO:0000313" key="3">
    <source>
        <dbReference type="Proteomes" id="UP000824208"/>
    </source>
</evidence>
<name>A0A9D2MAM1_9FIRM</name>
<dbReference type="Proteomes" id="UP000824208">
    <property type="component" value="Unassembled WGS sequence"/>
</dbReference>
<dbReference type="Pfam" id="PF09862">
    <property type="entry name" value="DUF2089"/>
    <property type="match status" value="1"/>
</dbReference>
<dbReference type="AlphaFoldDB" id="A0A9D2MAM1"/>